<dbReference type="Proteomes" id="UP001208935">
    <property type="component" value="Unassembled WGS sequence"/>
</dbReference>
<keyword evidence="2" id="KW-0472">Membrane</keyword>
<keyword evidence="4" id="KW-1185">Reference proteome</keyword>
<reference evidence="4" key="1">
    <citation type="submission" date="2023-07" db="EMBL/GenBank/DDBJ databases">
        <title>Verminephrobacter genomes.</title>
        <authorList>
            <person name="Lund M.B."/>
        </authorList>
    </citation>
    <scope>NUCLEOTIDE SEQUENCE [LARGE SCALE GENOMIC DNA]</scope>
    <source>
        <strain evidence="4">AtM5-05</strain>
    </source>
</reference>
<keyword evidence="2" id="KW-1133">Transmembrane helix</keyword>
<accession>A0ABT3KPX1</accession>
<feature type="compositionally biased region" description="Basic and acidic residues" evidence="1">
    <location>
        <begin position="86"/>
        <end position="97"/>
    </location>
</feature>
<feature type="region of interest" description="Disordered" evidence="1">
    <location>
        <begin position="86"/>
        <end position="113"/>
    </location>
</feature>
<feature type="transmembrane region" description="Helical" evidence="2">
    <location>
        <begin position="12"/>
        <end position="41"/>
    </location>
</feature>
<evidence type="ECO:0000313" key="4">
    <source>
        <dbReference type="Proteomes" id="UP001208935"/>
    </source>
</evidence>
<gene>
    <name evidence="3" type="ORF">D5039_03930</name>
</gene>
<protein>
    <submittedName>
        <fullName evidence="3">Uncharacterized protein</fullName>
    </submittedName>
</protein>
<proteinExistence type="predicted"/>
<comment type="caution">
    <text evidence="3">The sequence shown here is derived from an EMBL/GenBank/DDBJ whole genome shotgun (WGS) entry which is preliminary data.</text>
</comment>
<evidence type="ECO:0000256" key="1">
    <source>
        <dbReference type="SAM" id="MobiDB-lite"/>
    </source>
</evidence>
<keyword evidence="2" id="KW-0812">Transmembrane</keyword>
<sequence>MKAIVADLLRGVAVLMGLLMGLVFFLSLLTAALVLALVWALRAGWARLTGRPATPWGMRVDPRTGFGSAFRATRRWSWAARTAAAARDETAARRSDVPPEAGGVTDVEPRELR</sequence>
<evidence type="ECO:0000256" key="2">
    <source>
        <dbReference type="SAM" id="Phobius"/>
    </source>
</evidence>
<dbReference type="RefSeq" id="WP_265281133.1">
    <property type="nucleotide sequence ID" value="NZ_QZCW01000001.1"/>
</dbReference>
<name>A0ABT3KPX1_9BURK</name>
<dbReference type="EMBL" id="QZCW01000001">
    <property type="protein sequence ID" value="MCW5320358.1"/>
    <property type="molecule type" value="Genomic_DNA"/>
</dbReference>
<organism evidence="3 4">
    <name type="scientific">Verminephrobacter aporrectodeae subsp. tuberculatae</name>
    <dbReference type="NCBI Taxonomy" id="1110392"/>
    <lineage>
        <taxon>Bacteria</taxon>
        <taxon>Pseudomonadati</taxon>
        <taxon>Pseudomonadota</taxon>
        <taxon>Betaproteobacteria</taxon>
        <taxon>Burkholderiales</taxon>
        <taxon>Comamonadaceae</taxon>
        <taxon>Verminephrobacter</taxon>
    </lineage>
</organism>
<evidence type="ECO:0000313" key="3">
    <source>
        <dbReference type="EMBL" id="MCW5320358.1"/>
    </source>
</evidence>